<evidence type="ECO:0000313" key="4">
    <source>
        <dbReference type="Proteomes" id="UP000519897"/>
    </source>
</evidence>
<dbReference type="Proteomes" id="UP000519897">
    <property type="component" value="Unassembled WGS sequence"/>
</dbReference>
<dbReference type="EMBL" id="JACIEC010000001">
    <property type="protein sequence ID" value="MBB4141971.1"/>
    <property type="molecule type" value="Genomic_DNA"/>
</dbReference>
<dbReference type="InterPro" id="IPR008207">
    <property type="entry name" value="Sig_transdc_His_kin_Hpt_dom"/>
</dbReference>
<dbReference type="SUPFAM" id="SSF47226">
    <property type="entry name" value="Histidine-containing phosphotransfer domain, HPT domain"/>
    <property type="match status" value="1"/>
</dbReference>
<sequence length="122" mass="12800">MASASIAFEAPSLEKHGRMSSGSPIDLVHLAVQTMGDKALEDEILNLFARQARAALHDMAVAEGKALSDVAHRLKSAASAVGAFRVVKHAEALEANPSDAGHLASISAAVVEAENFILKLMR</sequence>
<dbReference type="GO" id="GO:0004672">
    <property type="term" value="F:protein kinase activity"/>
    <property type="evidence" value="ECO:0007669"/>
    <property type="project" value="UniProtKB-ARBA"/>
</dbReference>
<name>A0A7W6LFI9_9HYPH</name>
<accession>A0A7W6LFI9</accession>
<dbReference type="Gene3D" id="1.20.120.160">
    <property type="entry name" value="HPT domain"/>
    <property type="match status" value="1"/>
</dbReference>
<gene>
    <name evidence="3" type="ORF">GGQ72_000470</name>
</gene>
<keyword evidence="1" id="KW-0902">Two-component regulatory system</keyword>
<dbReference type="Pfam" id="PF01627">
    <property type="entry name" value="Hpt"/>
    <property type="match status" value="1"/>
</dbReference>
<reference evidence="3 4" key="1">
    <citation type="submission" date="2020-08" db="EMBL/GenBank/DDBJ databases">
        <title>Genomic Encyclopedia of Type Strains, Phase IV (KMG-IV): sequencing the most valuable type-strain genomes for metagenomic binning, comparative biology and taxonomic classification.</title>
        <authorList>
            <person name="Goeker M."/>
        </authorList>
    </citation>
    <scope>NUCLEOTIDE SEQUENCE [LARGE SCALE GENOMIC DNA]</scope>
    <source>
        <strain evidence="3 4">DSM 29514</strain>
    </source>
</reference>
<protein>
    <submittedName>
        <fullName evidence="3">HPt (Histidine-containing phosphotransfer) domain-containing protein</fullName>
    </submittedName>
</protein>
<dbReference type="RefSeq" id="WP_062554298.1">
    <property type="nucleotide sequence ID" value="NZ_CP049250.1"/>
</dbReference>
<dbReference type="GO" id="GO:0000160">
    <property type="term" value="P:phosphorelay signal transduction system"/>
    <property type="evidence" value="ECO:0007669"/>
    <property type="project" value="UniProtKB-KW"/>
</dbReference>
<proteinExistence type="predicted"/>
<evidence type="ECO:0000313" key="3">
    <source>
        <dbReference type="EMBL" id="MBB4141971.1"/>
    </source>
</evidence>
<feature type="domain" description="HPt" evidence="2">
    <location>
        <begin position="43"/>
        <end position="98"/>
    </location>
</feature>
<keyword evidence="4" id="KW-1185">Reference proteome</keyword>
<evidence type="ECO:0000259" key="2">
    <source>
        <dbReference type="Pfam" id="PF01627"/>
    </source>
</evidence>
<dbReference type="InterPro" id="IPR036641">
    <property type="entry name" value="HPT_dom_sf"/>
</dbReference>
<dbReference type="AlphaFoldDB" id="A0A7W6LFI9"/>
<organism evidence="3 4">
    <name type="scientific">Rhizobium rhizoryzae</name>
    <dbReference type="NCBI Taxonomy" id="451876"/>
    <lineage>
        <taxon>Bacteria</taxon>
        <taxon>Pseudomonadati</taxon>
        <taxon>Pseudomonadota</taxon>
        <taxon>Alphaproteobacteria</taxon>
        <taxon>Hyphomicrobiales</taxon>
        <taxon>Rhizobiaceae</taxon>
        <taxon>Rhizobium/Agrobacterium group</taxon>
        <taxon>Rhizobium</taxon>
    </lineage>
</organism>
<evidence type="ECO:0000256" key="1">
    <source>
        <dbReference type="ARBA" id="ARBA00023012"/>
    </source>
</evidence>
<comment type="caution">
    <text evidence="3">The sequence shown here is derived from an EMBL/GenBank/DDBJ whole genome shotgun (WGS) entry which is preliminary data.</text>
</comment>